<dbReference type="RefSeq" id="WP_071553213.1">
    <property type="nucleotide sequence ID" value="NZ_CP017886.1"/>
</dbReference>
<feature type="region of interest" description="Disordered" evidence="1">
    <location>
        <begin position="337"/>
        <end position="361"/>
    </location>
</feature>
<proteinExistence type="predicted"/>
<reference evidence="4" key="1">
    <citation type="submission" date="2016-10" db="EMBL/GenBank/DDBJ databases">
        <title>Pseudomonas frederiksbergensis ERGS4:02 complete genome.</title>
        <authorList>
            <person name="Kumar R."/>
            <person name="Acharya V."/>
            <person name="Singh D."/>
        </authorList>
    </citation>
    <scope>NUCLEOTIDE SEQUENCE [LARGE SCALE GENOMIC DNA]</scope>
    <source>
        <strain evidence="4">ERGS4:02</strain>
    </source>
</reference>
<name>A0A1J0EN49_9PSED</name>
<evidence type="ECO:0000313" key="3">
    <source>
        <dbReference type="EMBL" id="APC17391.1"/>
    </source>
</evidence>
<dbReference type="AlphaFoldDB" id="A0A1J0EN49"/>
<dbReference type="GeneID" id="46910008"/>
<dbReference type="Pfam" id="PF11726">
    <property type="entry name" value="YagK_YfjJ_C"/>
    <property type="match status" value="1"/>
</dbReference>
<feature type="compositionally biased region" description="Basic residues" evidence="1">
    <location>
        <begin position="352"/>
        <end position="361"/>
    </location>
</feature>
<evidence type="ECO:0000313" key="4">
    <source>
        <dbReference type="Proteomes" id="UP000182567"/>
    </source>
</evidence>
<evidence type="ECO:0000259" key="2">
    <source>
        <dbReference type="Pfam" id="PF11726"/>
    </source>
</evidence>
<dbReference type="Proteomes" id="UP000182567">
    <property type="component" value="Chromosome"/>
</dbReference>
<dbReference type="OrthoDB" id="8592743at2"/>
<dbReference type="InterPro" id="IPR057271">
    <property type="entry name" value="YagK_YfjJ_C"/>
</dbReference>
<gene>
    <name evidence="3" type="ORF">BLL42_17205</name>
</gene>
<feature type="domain" description="YagK/YfjJ C-terminal" evidence="2">
    <location>
        <begin position="173"/>
        <end position="274"/>
    </location>
</feature>
<accession>A0A1J0EN49</accession>
<sequence>MKAEIKRALIDGGIIEMDGVSVITEERDILCAIERIERVVRKVVGTADILFSLERKTMKLAKAPPVMVSTHVGKLVLGALKTDFYKMKKYFPCHVLNPYVDAFIRRVKKFKLKAEFNSAPFETVEQSVKVFNCFVGSLRKRVLSDKFKKKINSYNHTSNKNFKGMREYINALFERYARLLVVRVDLSYENKYCGSYKSAEGIACEQVRVHRERLLYDLKNKLFSDSMVGYVWKLEYGLSKGYHYHLLVFFDGSLVREDETLAFMIGRHWREVVSDNKGIFHNCNAEKEGYRKIGFGIGIGMINHDDYILRKNLERAAAYLTKTDYYIRTVIPDNGRTFGKGGKPKPKNDRRGRPRKATAVA</sequence>
<dbReference type="EMBL" id="CP017886">
    <property type="protein sequence ID" value="APC17391.1"/>
    <property type="molecule type" value="Genomic_DNA"/>
</dbReference>
<organism evidence="3 4">
    <name type="scientific">Pseudomonas frederiksbergensis</name>
    <dbReference type="NCBI Taxonomy" id="104087"/>
    <lineage>
        <taxon>Bacteria</taxon>
        <taxon>Pseudomonadati</taxon>
        <taxon>Pseudomonadota</taxon>
        <taxon>Gammaproteobacteria</taxon>
        <taxon>Pseudomonadales</taxon>
        <taxon>Pseudomonadaceae</taxon>
        <taxon>Pseudomonas</taxon>
    </lineage>
</organism>
<protein>
    <recommendedName>
        <fullName evidence="2">YagK/YfjJ C-terminal domain-containing protein</fullName>
    </recommendedName>
</protein>
<evidence type="ECO:0000256" key="1">
    <source>
        <dbReference type="SAM" id="MobiDB-lite"/>
    </source>
</evidence>